<comment type="caution">
    <text evidence="2">The sequence shown here is derived from an EMBL/GenBank/DDBJ whole genome shotgun (WGS) entry which is preliminary data.</text>
</comment>
<gene>
    <name evidence="2" type="ORF">EAS64_07590</name>
</gene>
<dbReference type="Proteomes" id="UP000460272">
    <property type="component" value="Unassembled WGS sequence"/>
</dbReference>
<dbReference type="InterPro" id="IPR011335">
    <property type="entry name" value="Restrct_endonuc-II-like"/>
</dbReference>
<dbReference type="SUPFAM" id="SSF52980">
    <property type="entry name" value="Restriction endonuclease-like"/>
    <property type="match status" value="1"/>
</dbReference>
<evidence type="ECO:0000259" key="1">
    <source>
        <dbReference type="Pfam" id="PF04480"/>
    </source>
</evidence>
<dbReference type="Gene3D" id="3.40.960.10">
    <property type="entry name" value="VSR Endonuclease"/>
    <property type="match status" value="1"/>
</dbReference>
<dbReference type="OrthoDB" id="3173471at2"/>
<evidence type="ECO:0000313" key="3">
    <source>
        <dbReference type="Proteomes" id="UP000460272"/>
    </source>
</evidence>
<dbReference type="RefSeq" id="WP_145851915.1">
    <property type="nucleotide sequence ID" value="NZ_RPFW01000001.1"/>
</dbReference>
<dbReference type="Pfam" id="PF04480">
    <property type="entry name" value="DUF559"/>
    <property type="match status" value="1"/>
</dbReference>
<evidence type="ECO:0000313" key="2">
    <source>
        <dbReference type="EMBL" id="TVZ07160.1"/>
    </source>
</evidence>
<dbReference type="InterPro" id="IPR007569">
    <property type="entry name" value="DUF559"/>
</dbReference>
<name>A0A6P2C7F9_9ACTN</name>
<accession>A0A6P2C7F9</accession>
<organism evidence="2 3">
    <name type="scientific">Trebonia kvetii</name>
    <dbReference type="NCBI Taxonomy" id="2480626"/>
    <lineage>
        <taxon>Bacteria</taxon>
        <taxon>Bacillati</taxon>
        <taxon>Actinomycetota</taxon>
        <taxon>Actinomycetes</taxon>
        <taxon>Streptosporangiales</taxon>
        <taxon>Treboniaceae</taxon>
        <taxon>Trebonia</taxon>
    </lineage>
</organism>
<sequence length="312" mass="34672">MVTQRADLDAIRNMRVLSAAEWRRAGLSDGRIRSLVRSGGLIRVWYSVYATRSAIEWSNVSPARGHALLVIAAAASVGRDSVASHQSAALIHGLDLFPAPPDMVTMTRTRMRSSGRRKSDGIFFHRAELPDGHVTKQLGARVTSVARTVVDLARVSPFMPAVVTADSALREDLTTKAALLATCHDCPRWPGIRKARRVVEFADPGAESVLESCARVVFDEHGLEAPELQFSVTGPDFRYSVDFYWPRHRVIAEADGAIKYSDQRAAIRQLKRDQQLRDLGYKVVHFTWGELFQNPEEVIARIRKAFASLTPV</sequence>
<proteinExistence type="predicted"/>
<keyword evidence="3" id="KW-1185">Reference proteome</keyword>
<reference evidence="2 3" key="1">
    <citation type="submission" date="2018-11" db="EMBL/GenBank/DDBJ databases">
        <title>Trebonia kvetii gen.nov., sp.nov., a novel acidophilic actinobacterium, and proposal of the new actinobacterial family Treboniaceae fam. nov.</title>
        <authorList>
            <person name="Rapoport D."/>
            <person name="Sagova-Mareckova M."/>
            <person name="Sedlacek I."/>
            <person name="Provaznik J."/>
            <person name="Kralova S."/>
            <person name="Pavlinic D."/>
            <person name="Benes V."/>
            <person name="Kopecky J."/>
        </authorList>
    </citation>
    <scope>NUCLEOTIDE SEQUENCE [LARGE SCALE GENOMIC DNA]</scope>
    <source>
        <strain evidence="2 3">15Tr583</strain>
    </source>
</reference>
<dbReference type="AlphaFoldDB" id="A0A6P2C7F9"/>
<dbReference type="EMBL" id="RPFW01000001">
    <property type="protein sequence ID" value="TVZ07160.1"/>
    <property type="molecule type" value="Genomic_DNA"/>
</dbReference>
<feature type="domain" description="DUF559" evidence="1">
    <location>
        <begin position="235"/>
        <end position="305"/>
    </location>
</feature>
<protein>
    <submittedName>
        <fullName evidence="2">DUF559 domain-containing protein</fullName>
    </submittedName>
</protein>